<accession>A0A3A8JCN2</accession>
<name>A0A3A8JCN2_9BACT</name>
<proteinExistence type="predicted"/>
<dbReference type="Proteomes" id="UP000268094">
    <property type="component" value="Unassembled WGS sequence"/>
</dbReference>
<keyword evidence="2" id="KW-1185">Reference proteome</keyword>
<comment type="caution">
    <text evidence="1">The sequence shown here is derived from an EMBL/GenBank/DDBJ whole genome shotgun (WGS) entry which is preliminary data.</text>
</comment>
<reference evidence="2" key="1">
    <citation type="submission" date="2018-09" db="EMBL/GenBank/DDBJ databases">
        <authorList>
            <person name="Livingstone P.G."/>
            <person name="Whitworth D.E."/>
        </authorList>
    </citation>
    <scope>NUCLEOTIDE SEQUENCE [LARGE SCALE GENOMIC DNA]</scope>
    <source>
        <strain evidence="2">CA054A</strain>
    </source>
</reference>
<evidence type="ECO:0000313" key="2">
    <source>
        <dbReference type="Proteomes" id="UP000268094"/>
    </source>
</evidence>
<dbReference type="EMBL" id="RAVZ01000019">
    <property type="protein sequence ID" value="RKG92808.1"/>
    <property type="molecule type" value="Genomic_DNA"/>
</dbReference>
<gene>
    <name evidence="1" type="ORF">D7V88_04935</name>
</gene>
<sequence>MRMDWKSVRVALVVVAVLGAGVAWRLYQQWRPMDYDRMVAAMSASRPTTGMERYLRHWALATKAHPEIRQWFDATPTMTQVERDQVSKQKTRDGMNRLSDKDLVDRMELLSQMVEKLGVKDCAAFGRGGINPEVLGRMFNLMDDASLQRFSGIVVNAMAADLRQSPPARKALQEDVEQAFMEMGTHLTQEDAQRMADNLQDMASLPDDEACWTARLLYREGSELKGRNRRNLALALING</sequence>
<evidence type="ECO:0000313" key="1">
    <source>
        <dbReference type="EMBL" id="RKG92808.1"/>
    </source>
</evidence>
<organism evidence="1 2">
    <name type="scientific">Corallococcus terminator</name>
    <dbReference type="NCBI Taxonomy" id="2316733"/>
    <lineage>
        <taxon>Bacteria</taxon>
        <taxon>Pseudomonadati</taxon>
        <taxon>Myxococcota</taxon>
        <taxon>Myxococcia</taxon>
        <taxon>Myxococcales</taxon>
        <taxon>Cystobacterineae</taxon>
        <taxon>Myxococcaceae</taxon>
        <taxon>Corallococcus</taxon>
    </lineage>
</organism>
<protein>
    <submittedName>
        <fullName evidence="1">Uncharacterized protein</fullName>
    </submittedName>
</protein>
<dbReference type="AlphaFoldDB" id="A0A3A8JCN2"/>